<dbReference type="PANTHER" id="PTHR30543">
    <property type="entry name" value="CHROMATE REDUCTASE"/>
    <property type="match status" value="1"/>
</dbReference>
<accession>A0A9X2P368</accession>
<dbReference type="Pfam" id="PF03358">
    <property type="entry name" value="FMN_red"/>
    <property type="match status" value="1"/>
</dbReference>
<gene>
    <name evidence="2" type="ORF">NU887_09625</name>
</gene>
<dbReference type="RefSeq" id="WP_258423151.1">
    <property type="nucleotide sequence ID" value="NZ_JANSUY010000005.1"/>
</dbReference>
<evidence type="ECO:0000313" key="2">
    <source>
        <dbReference type="EMBL" id="MCR9015294.1"/>
    </source>
</evidence>
<dbReference type="GO" id="GO:0005829">
    <property type="term" value="C:cytosol"/>
    <property type="evidence" value="ECO:0007669"/>
    <property type="project" value="TreeGrafter"/>
</dbReference>
<dbReference type="InterPro" id="IPR029039">
    <property type="entry name" value="Flavoprotein-like_sf"/>
</dbReference>
<dbReference type="Gene3D" id="3.40.50.360">
    <property type="match status" value="1"/>
</dbReference>
<dbReference type="PANTHER" id="PTHR30543:SF21">
    <property type="entry name" value="NAD(P)H-DEPENDENT FMN REDUCTASE LOT6"/>
    <property type="match status" value="1"/>
</dbReference>
<feature type="domain" description="NADPH-dependent FMN reductase-like" evidence="1">
    <location>
        <begin position="3"/>
        <end position="141"/>
    </location>
</feature>
<reference evidence="2" key="1">
    <citation type="submission" date="2022-08" db="EMBL/GenBank/DDBJ databases">
        <authorList>
            <person name="Zhang D."/>
        </authorList>
    </citation>
    <scope>NUCLEOTIDE SEQUENCE</scope>
    <source>
        <strain evidence="2">XJ19-11</strain>
    </source>
</reference>
<dbReference type="InterPro" id="IPR005025">
    <property type="entry name" value="FMN_Rdtase-like_dom"/>
</dbReference>
<evidence type="ECO:0000313" key="3">
    <source>
        <dbReference type="Proteomes" id="UP001142175"/>
    </source>
</evidence>
<dbReference type="SUPFAM" id="SSF52218">
    <property type="entry name" value="Flavoproteins"/>
    <property type="match status" value="1"/>
</dbReference>
<organism evidence="2 3">
    <name type="scientific">Aquiflexum gelatinilyticum</name>
    <dbReference type="NCBI Taxonomy" id="2961943"/>
    <lineage>
        <taxon>Bacteria</taxon>
        <taxon>Pseudomonadati</taxon>
        <taxon>Bacteroidota</taxon>
        <taxon>Cytophagia</taxon>
        <taxon>Cytophagales</taxon>
        <taxon>Cyclobacteriaceae</taxon>
        <taxon>Aquiflexum</taxon>
    </lineage>
</organism>
<keyword evidence="3" id="KW-1185">Reference proteome</keyword>
<dbReference type="Proteomes" id="UP001142175">
    <property type="component" value="Unassembled WGS sequence"/>
</dbReference>
<proteinExistence type="predicted"/>
<evidence type="ECO:0000259" key="1">
    <source>
        <dbReference type="Pfam" id="PF03358"/>
    </source>
</evidence>
<sequence length="183" mass="20706">MKKIVIISGSPRNGSISNRIAVNLFKKLEKEENLQIDLIDMKESFMLPIQKVWQSKDDVPAEYLDLFTKMDEADGFIIVSPEYNGGYSSVMKNFLDHFSKPIFRQKAFGIVTGSTGLMGGMRAAQQLVQLSVALFGIVSPTLLVTPQMDKKFDENGVLLDGSFEKPIERFLEDYFWLVERLGK</sequence>
<dbReference type="GO" id="GO:0010181">
    <property type="term" value="F:FMN binding"/>
    <property type="evidence" value="ECO:0007669"/>
    <property type="project" value="TreeGrafter"/>
</dbReference>
<name>A0A9X2P368_9BACT</name>
<comment type="caution">
    <text evidence="2">The sequence shown here is derived from an EMBL/GenBank/DDBJ whole genome shotgun (WGS) entry which is preliminary data.</text>
</comment>
<dbReference type="EMBL" id="JANSUY010000005">
    <property type="protein sequence ID" value="MCR9015294.1"/>
    <property type="molecule type" value="Genomic_DNA"/>
</dbReference>
<dbReference type="InterPro" id="IPR050712">
    <property type="entry name" value="NAD(P)H-dep_reductase"/>
</dbReference>
<dbReference type="GO" id="GO:0016491">
    <property type="term" value="F:oxidoreductase activity"/>
    <property type="evidence" value="ECO:0007669"/>
    <property type="project" value="InterPro"/>
</dbReference>
<protein>
    <submittedName>
        <fullName evidence="2">NAD(P)H-dependent oxidoreductase</fullName>
    </submittedName>
</protein>
<dbReference type="AlphaFoldDB" id="A0A9X2P368"/>